<dbReference type="CDD" id="cd14792">
    <property type="entry name" value="GH27"/>
    <property type="match status" value="1"/>
</dbReference>
<proteinExistence type="inferred from homology"/>
<dbReference type="PANTHER" id="PTHR11452:SF42">
    <property type="entry name" value="ALPHA-GALACTOSIDASE"/>
    <property type="match status" value="1"/>
</dbReference>
<dbReference type="EC" id="3.2.1.22" evidence="4"/>
<dbReference type="Proteomes" id="UP000539052">
    <property type="component" value="Unassembled WGS sequence"/>
</dbReference>
<dbReference type="RefSeq" id="WP_170823938.1">
    <property type="nucleotide sequence ID" value="NZ_JAAOXG010000072.1"/>
</dbReference>
<comment type="similarity">
    <text evidence="1 4">Belongs to the glycosyl hydrolase 27 family.</text>
</comment>
<organism evidence="5 6">
    <name type="scientific">Lacrimispora defluvii</name>
    <dbReference type="NCBI Taxonomy" id="2719233"/>
    <lineage>
        <taxon>Bacteria</taxon>
        <taxon>Bacillati</taxon>
        <taxon>Bacillota</taxon>
        <taxon>Clostridia</taxon>
        <taxon>Lachnospirales</taxon>
        <taxon>Lachnospiraceae</taxon>
        <taxon>Lacrimispora</taxon>
    </lineage>
</organism>
<keyword evidence="6" id="KW-1185">Reference proteome</keyword>
<evidence type="ECO:0000256" key="1">
    <source>
        <dbReference type="ARBA" id="ARBA00009743"/>
    </source>
</evidence>
<comment type="caution">
    <text evidence="5">The sequence shown here is derived from an EMBL/GenBank/DDBJ whole genome shotgun (WGS) entry which is preliminary data.</text>
</comment>
<dbReference type="Gene3D" id="3.20.20.70">
    <property type="entry name" value="Aldolase class I"/>
    <property type="match status" value="1"/>
</dbReference>
<dbReference type="SUPFAM" id="SSF51445">
    <property type="entry name" value="(Trans)glycosidases"/>
    <property type="match status" value="1"/>
</dbReference>
<accession>A0ABX1VWS1</accession>
<name>A0ABX1VWS1_9FIRM</name>
<dbReference type="Gene3D" id="2.60.40.1180">
    <property type="entry name" value="Golgi alpha-mannosidase II"/>
    <property type="match status" value="1"/>
</dbReference>
<dbReference type="PRINTS" id="PR00740">
    <property type="entry name" value="GLHYDRLASE27"/>
</dbReference>
<dbReference type="InterPro" id="IPR002241">
    <property type="entry name" value="Glyco_hydro_27"/>
</dbReference>
<evidence type="ECO:0000256" key="4">
    <source>
        <dbReference type="RuleBase" id="RU361168"/>
    </source>
</evidence>
<dbReference type="InterPro" id="IPR013785">
    <property type="entry name" value="Aldolase_TIM"/>
</dbReference>
<sequence length="430" mass="49543">MSRYLSSGKPPMGWNSYDYYDTAVTEQEVRANAEYMAHNLKEYGWEYIVVDIQWYAHNAGTRRQECQYIPFGQVEIDQYSRLWPCPDRFPSSVGGHGFKPLADYIHGLGLKFGIHIMRGVPRIAAHNRMKIWGTDRTADGISNPYSICSWNPDMYGVNPEAEGAQAYYDSIFQLYAQWGVDFIKCDDICRMDAASAKEEIRMLHEAINKSGRQMVLSLSPGPARLKEAWHYETYANMWRITDDFWDDWNLLKQMFERCEHWQNHVGQGKYPDCDMLPVGVLGKGFGEERLTRFTREEQITMMSLWCIFRSPLMIGAELTKLDEWTKTLLTNPDVLALLSDDCKAFQLARDGKHCIWHSSNPKSGFHYLAAFNLLEEEREIVISAGMLGKEAWNGICFTELWTGDTFTNSSKDLVLKVSGHGARICRYEET</sequence>
<gene>
    <name evidence="5" type="ORF">G9470_24345</name>
</gene>
<dbReference type="InterPro" id="IPR017853">
    <property type="entry name" value="GH"/>
</dbReference>
<keyword evidence="3 4" id="KW-0326">Glycosidase</keyword>
<keyword evidence="4" id="KW-1015">Disulfide bond</keyword>
<reference evidence="5 6" key="1">
    <citation type="submission" date="2020-03" db="EMBL/GenBank/DDBJ databases">
        <title>Genome Sequence of industrial isolate, B5A.</title>
        <authorList>
            <person name="Sharma S."/>
            <person name="Patil P.B."/>
            <person name="Korpole S."/>
        </authorList>
    </citation>
    <scope>NUCLEOTIDE SEQUENCE [LARGE SCALE GENOMIC DNA]</scope>
    <source>
        <strain evidence="5 6">PI-S10-B5A</strain>
    </source>
</reference>
<evidence type="ECO:0000313" key="6">
    <source>
        <dbReference type="Proteomes" id="UP000539052"/>
    </source>
</evidence>
<dbReference type="EMBL" id="JAAOXG010000072">
    <property type="protein sequence ID" value="NNJ32893.1"/>
    <property type="molecule type" value="Genomic_DNA"/>
</dbReference>
<dbReference type="Pfam" id="PF16499">
    <property type="entry name" value="Melibiase_2"/>
    <property type="match status" value="1"/>
</dbReference>
<evidence type="ECO:0000256" key="3">
    <source>
        <dbReference type="ARBA" id="ARBA00023295"/>
    </source>
</evidence>
<dbReference type="InterPro" id="IPR013780">
    <property type="entry name" value="Glyco_hydro_b"/>
</dbReference>
<evidence type="ECO:0000313" key="5">
    <source>
        <dbReference type="EMBL" id="NNJ32893.1"/>
    </source>
</evidence>
<evidence type="ECO:0000256" key="2">
    <source>
        <dbReference type="ARBA" id="ARBA00022801"/>
    </source>
</evidence>
<dbReference type="PANTHER" id="PTHR11452">
    <property type="entry name" value="ALPHA-GALACTOSIDASE/ALPHA-N-ACETYLGALACTOSAMINIDASE"/>
    <property type="match status" value="1"/>
</dbReference>
<comment type="catalytic activity">
    <reaction evidence="4">
        <text>Hydrolysis of terminal, non-reducing alpha-D-galactose residues in alpha-D-galactosides, including galactose oligosaccharides, galactomannans and galactolipids.</text>
        <dbReference type="EC" id="3.2.1.22"/>
    </reaction>
</comment>
<protein>
    <recommendedName>
        <fullName evidence="4">Alpha-galactosidase</fullName>
        <ecNumber evidence="4">3.2.1.22</ecNumber>
    </recommendedName>
    <alternativeName>
        <fullName evidence="4">Melibiase</fullName>
    </alternativeName>
</protein>
<dbReference type="GO" id="GO:0016787">
    <property type="term" value="F:hydrolase activity"/>
    <property type="evidence" value="ECO:0007669"/>
    <property type="project" value="UniProtKB-KW"/>
</dbReference>
<keyword evidence="2 4" id="KW-0378">Hydrolase</keyword>